<dbReference type="Proteomes" id="UP000295371">
    <property type="component" value="Unassembled WGS sequence"/>
</dbReference>
<reference evidence="3 4" key="1">
    <citation type="submission" date="2019-03" db="EMBL/GenBank/DDBJ databases">
        <title>Genomic Encyclopedia of Archaeal and Bacterial Type Strains, Phase II (KMG-II): from individual species to whole genera.</title>
        <authorList>
            <person name="Goeker M."/>
        </authorList>
    </citation>
    <scope>NUCLEOTIDE SEQUENCE [LARGE SCALE GENOMIC DNA]</scope>
    <source>
        <strain evidence="3 4">DSM 24323</strain>
    </source>
</reference>
<name>A0A4R7J989_9ACTN</name>
<gene>
    <name evidence="3" type="ORF">CLV29_1050</name>
</gene>
<dbReference type="AlphaFoldDB" id="A0A4R7J989"/>
<organism evidence="3 4">
    <name type="scientific">Naumannella halotolerans</name>
    <dbReference type="NCBI Taxonomy" id="993414"/>
    <lineage>
        <taxon>Bacteria</taxon>
        <taxon>Bacillati</taxon>
        <taxon>Actinomycetota</taxon>
        <taxon>Actinomycetes</taxon>
        <taxon>Propionibacteriales</taxon>
        <taxon>Propionibacteriaceae</taxon>
        <taxon>Naumannella</taxon>
    </lineage>
</organism>
<dbReference type="SUPFAM" id="SSF56574">
    <property type="entry name" value="Serpins"/>
    <property type="match status" value="1"/>
</dbReference>
<dbReference type="PANTHER" id="PTHR11461">
    <property type="entry name" value="SERINE PROTEASE INHIBITOR, SERPIN"/>
    <property type="match status" value="1"/>
</dbReference>
<accession>A0A4R7J989</accession>
<dbReference type="GO" id="GO:0005615">
    <property type="term" value="C:extracellular space"/>
    <property type="evidence" value="ECO:0007669"/>
    <property type="project" value="InterPro"/>
</dbReference>
<comment type="caution">
    <text evidence="3">The sequence shown here is derived from an EMBL/GenBank/DDBJ whole genome shotgun (WGS) entry which is preliminary data.</text>
</comment>
<dbReference type="PROSITE" id="PS51318">
    <property type="entry name" value="TAT"/>
    <property type="match status" value="1"/>
</dbReference>
<dbReference type="InterPro" id="IPR000215">
    <property type="entry name" value="Serpin_fam"/>
</dbReference>
<dbReference type="SMART" id="SM00093">
    <property type="entry name" value="SERPIN"/>
    <property type="match status" value="1"/>
</dbReference>
<dbReference type="Gene3D" id="2.30.39.10">
    <property type="entry name" value="Alpha-1-antitrypsin, domain 1"/>
    <property type="match status" value="1"/>
</dbReference>
<dbReference type="InterPro" id="IPR042185">
    <property type="entry name" value="Serpin_sf_2"/>
</dbReference>
<dbReference type="InterPro" id="IPR006311">
    <property type="entry name" value="TAT_signal"/>
</dbReference>
<dbReference type="PANTHER" id="PTHR11461:SF211">
    <property type="entry name" value="GH10112P-RELATED"/>
    <property type="match status" value="1"/>
</dbReference>
<feature type="domain" description="Serpin" evidence="2">
    <location>
        <begin position="72"/>
        <end position="435"/>
    </location>
</feature>
<sequence length="438" mass="44947">MELGALPVRGSESTGPSVALGRRDFLGLLAAAGALTLAGCGGPTMIRADVPEQTGTNSVESLNRSVTTLGGRLLAQLGGAENRICSPLSLMAVLAMARNGAAAETAAELDAALGLPPLEELNEGMAYLLATVPARSGKLQEGRRSGEIRIDLAGQIFARPEIAWSEEYLNVLSRWYGTGIAETDFTDADGAAGVINDWVSDHTEGKIEDLLGPGSITPDTAIALVNALYLAAPWAEPFSEDGPVPFTTAAGETVQAPMLHAKGRWTAAVGDHYTAVSIPYLGGDLAMMVALPHTGAEQQMLDGFAAGELADALAVQEPVAVDLTMPAWTSGSRFALKEVLQALGVEAAFEPVVADFGPMTGGAVPIWIEQVLHGGWIAVDAEGTEAAAATAAMQGAGAAPAPEGGVELVLDRPFAYAVVDTGTRVALLAGWVADPTAG</sequence>
<dbReference type="EMBL" id="SOAW01000001">
    <property type="protein sequence ID" value="TDT33436.1"/>
    <property type="molecule type" value="Genomic_DNA"/>
</dbReference>
<evidence type="ECO:0000313" key="3">
    <source>
        <dbReference type="EMBL" id="TDT33436.1"/>
    </source>
</evidence>
<protein>
    <submittedName>
        <fullName evidence="3">Serpin B</fullName>
    </submittedName>
</protein>
<dbReference type="Pfam" id="PF00079">
    <property type="entry name" value="Serpin"/>
    <property type="match status" value="1"/>
</dbReference>
<dbReference type="RefSeq" id="WP_133753950.1">
    <property type="nucleotide sequence ID" value="NZ_CP171129.1"/>
</dbReference>
<dbReference type="Gene3D" id="3.30.497.10">
    <property type="entry name" value="Antithrombin, subunit I, domain 2"/>
    <property type="match status" value="1"/>
</dbReference>
<dbReference type="InterPro" id="IPR023796">
    <property type="entry name" value="Serpin_dom"/>
</dbReference>
<dbReference type="InterPro" id="IPR042178">
    <property type="entry name" value="Serpin_sf_1"/>
</dbReference>
<dbReference type="InterPro" id="IPR036186">
    <property type="entry name" value="Serpin_sf"/>
</dbReference>
<comment type="similarity">
    <text evidence="1">Belongs to the serpin family.</text>
</comment>
<proteinExistence type="inferred from homology"/>
<keyword evidence="4" id="KW-1185">Reference proteome</keyword>
<evidence type="ECO:0000313" key="4">
    <source>
        <dbReference type="Proteomes" id="UP000295371"/>
    </source>
</evidence>
<evidence type="ECO:0000259" key="2">
    <source>
        <dbReference type="SMART" id="SM00093"/>
    </source>
</evidence>
<evidence type="ECO:0000256" key="1">
    <source>
        <dbReference type="RuleBase" id="RU000411"/>
    </source>
</evidence>
<dbReference type="OrthoDB" id="9764871at2"/>
<dbReference type="GO" id="GO:0004867">
    <property type="term" value="F:serine-type endopeptidase inhibitor activity"/>
    <property type="evidence" value="ECO:0007669"/>
    <property type="project" value="InterPro"/>
</dbReference>